<dbReference type="InterPro" id="IPR027417">
    <property type="entry name" value="P-loop_NTPase"/>
</dbReference>
<proteinExistence type="predicted"/>
<keyword evidence="2" id="KW-1185">Reference proteome</keyword>
<reference evidence="1 2" key="1">
    <citation type="submission" date="2016-05" db="EMBL/GenBank/DDBJ databases">
        <title>Single-cell genome of chain-forming Candidatus Thiomargarita nelsonii and comparison to other large sulfur-oxidizing bacteria.</title>
        <authorList>
            <person name="Winkel M."/>
            <person name="Salman V."/>
            <person name="Woyke T."/>
            <person name="Schulz-Vogt H."/>
            <person name="Richter M."/>
            <person name="Flood B."/>
            <person name="Bailey J."/>
            <person name="Amann R."/>
            <person name="Mussmann M."/>
        </authorList>
    </citation>
    <scope>NUCLEOTIDE SEQUENCE [LARGE SCALE GENOMIC DNA]</scope>
    <source>
        <strain evidence="1 2">THI036</strain>
    </source>
</reference>
<organism evidence="1 2">
    <name type="scientific">Candidatus Thiomargarita nelsonii</name>
    <dbReference type="NCBI Taxonomy" id="1003181"/>
    <lineage>
        <taxon>Bacteria</taxon>
        <taxon>Pseudomonadati</taxon>
        <taxon>Pseudomonadota</taxon>
        <taxon>Gammaproteobacteria</taxon>
        <taxon>Thiotrichales</taxon>
        <taxon>Thiotrichaceae</taxon>
        <taxon>Thiomargarita</taxon>
    </lineage>
</organism>
<dbReference type="AlphaFoldDB" id="A0A176S7M7"/>
<accession>A0A176S7M7</accession>
<dbReference type="Proteomes" id="UP000076962">
    <property type="component" value="Unassembled WGS sequence"/>
</dbReference>
<gene>
    <name evidence="1" type="ORF">THIOM_000131</name>
</gene>
<dbReference type="Pfam" id="PF14516">
    <property type="entry name" value="AAA_35"/>
    <property type="match status" value="1"/>
</dbReference>
<comment type="caution">
    <text evidence="1">The sequence shown here is derived from an EMBL/GenBank/DDBJ whole genome shotgun (WGS) entry which is preliminary data.</text>
</comment>
<protein>
    <submittedName>
        <fullName evidence="1">Uncharacterized protein</fullName>
    </submittedName>
</protein>
<evidence type="ECO:0000313" key="1">
    <source>
        <dbReference type="EMBL" id="OAD24020.1"/>
    </source>
</evidence>
<sequence>MGRSSPFNIARELQLSPFTLTQVQDLMSQYTTETGQAFEKGVIEEIHRLTGGHPFLVNRLALILSEEIATERTQAISHSHLQSALKKRVRERNYNYESLIRHASEYQEQVLRLLFGARLKFTLNTPWVNALNMHGLIIMNAQGFCEIANPIYEHILTDYFQPLESDLQAAILVNSYDLRQHIVGDELQMDQLLSRFRQFVERRGREAFKVTPMPQEATGQYLLMAYLDLLVREIGGDLFTEIDSGEGRMDLIVVYRGHRYVIETKIWYGPAKFDKGVEQLEDYLESEGASVGYLVVFHARPNVYGKLTHEQLELILEREKSQIYVYFVRLGVLFEESEKAVVVTMTEDNSSGNVKRKKSVILLAQATLILKIY</sequence>
<dbReference type="SUPFAM" id="SSF52540">
    <property type="entry name" value="P-loop containing nucleoside triphosphate hydrolases"/>
    <property type="match status" value="1"/>
</dbReference>
<evidence type="ECO:0000313" key="2">
    <source>
        <dbReference type="Proteomes" id="UP000076962"/>
    </source>
</evidence>
<dbReference type="EMBL" id="LUTY01000047">
    <property type="protein sequence ID" value="OAD24020.1"/>
    <property type="molecule type" value="Genomic_DNA"/>
</dbReference>
<name>A0A176S7M7_9GAMM</name>